<dbReference type="InterPro" id="IPR053139">
    <property type="entry name" value="Surface_bspA-like"/>
</dbReference>
<dbReference type="VEuPathDB" id="TrichDB:TVAGG3_0977450"/>
<evidence type="ECO:0000313" key="1">
    <source>
        <dbReference type="EMBL" id="EAX99760.1"/>
    </source>
</evidence>
<dbReference type="Proteomes" id="UP000001542">
    <property type="component" value="Unassembled WGS sequence"/>
</dbReference>
<organism evidence="1 2">
    <name type="scientific">Trichomonas vaginalis (strain ATCC PRA-98 / G3)</name>
    <dbReference type="NCBI Taxonomy" id="412133"/>
    <lineage>
        <taxon>Eukaryota</taxon>
        <taxon>Metamonada</taxon>
        <taxon>Parabasalia</taxon>
        <taxon>Trichomonadida</taxon>
        <taxon>Trichomonadidae</taxon>
        <taxon>Trichomonas</taxon>
    </lineage>
</organism>
<dbReference type="Pfam" id="PF13306">
    <property type="entry name" value="LRR_5"/>
    <property type="match status" value="10"/>
</dbReference>
<evidence type="ECO:0000313" key="2">
    <source>
        <dbReference type="Proteomes" id="UP000001542"/>
    </source>
</evidence>
<accession>A2F5R0</accession>
<dbReference type="KEGG" id="tva:4757588"/>
<dbReference type="VEuPathDB" id="TrichDB:TVAG_367540"/>
<reference evidence="1" key="1">
    <citation type="submission" date="2006-10" db="EMBL/GenBank/DDBJ databases">
        <authorList>
            <person name="Amadeo P."/>
            <person name="Zhao Q."/>
            <person name="Wortman J."/>
            <person name="Fraser-Liggett C."/>
            <person name="Carlton J."/>
        </authorList>
    </citation>
    <scope>NUCLEOTIDE SEQUENCE</scope>
    <source>
        <strain evidence="1">G3</strain>
    </source>
</reference>
<dbReference type="PANTHER" id="PTHR45661:SF3">
    <property type="entry name" value="IG-LIKE DOMAIN-CONTAINING PROTEIN"/>
    <property type="match status" value="1"/>
</dbReference>
<name>A2F5R0_TRIV3</name>
<dbReference type="eggNOG" id="ENOG502SA9M">
    <property type="taxonomic scope" value="Eukaryota"/>
</dbReference>
<reference evidence="1" key="2">
    <citation type="journal article" date="2007" name="Science">
        <title>Draft genome sequence of the sexually transmitted pathogen Trichomonas vaginalis.</title>
        <authorList>
            <person name="Carlton J.M."/>
            <person name="Hirt R.P."/>
            <person name="Silva J.C."/>
            <person name="Delcher A.L."/>
            <person name="Schatz M."/>
            <person name="Zhao Q."/>
            <person name="Wortman J.R."/>
            <person name="Bidwell S.L."/>
            <person name="Alsmark U.C.M."/>
            <person name="Besteiro S."/>
            <person name="Sicheritz-Ponten T."/>
            <person name="Noel C.J."/>
            <person name="Dacks J.B."/>
            <person name="Foster P.G."/>
            <person name="Simillion C."/>
            <person name="Van de Peer Y."/>
            <person name="Miranda-Saavedra D."/>
            <person name="Barton G.J."/>
            <person name="Westrop G.D."/>
            <person name="Mueller S."/>
            <person name="Dessi D."/>
            <person name="Fiori P.L."/>
            <person name="Ren Q."/>
            <person name="Paulsen I."/>
            <person name="Zhang H."/>
            <person name="Bastida-Corcuera F.D."/>
            <person name="Simoes-Barbosa A."/>
            <person name="Brown M.T."/>
            <person name="Hayes R.D."/>
            <person name="Mukherjee M."/>
            <person name="Okumura C.Y."/>
            <person name="Schneider R."/>
            <person name="Smith A.J."/>
            <person name="Vanacova S."/>
            <person name="Villalvazo M."/>
            <person name="Haas B.J."/>
            <person name="Pertea M."/>
            <person name="Feldblyum T.V."/>
            <person name="Utterback T.R."/>
            <person name="Shu C.L."/>
            <person name="Osoegawa K."/>
            <person name="de Jong P.J."/>
            <person name="Hrdy I."/>
            <person name="Horvathova L."/>
            <person name="Zubacova Z."/>
            <person name="Dolezal P."/>
            <person name="Malik S.B."/>
            <person name="Logsdon J.M. Jr."/>
            <person name="Henze K."/>
            <person name="Gupta A."/>
            <person name="Wang C.C."/>
            <person name="Dunne R.L."/>
            <person name="Upcroft J.A."/>
            <person name="Upcroft P."/>
            <person name="White O."/>
            <person name="Salzberg S.L."/>
            <person name="Tang P."/>
            <person name="Chiu C.-H."/>
            <person name="Lee Y.-S."/>
            <person name="Embley T.M."/>
            <person name="Coombs G.H."/>
            <person name="Mottram J.C."/>
            <person name="Tachezy J."/>
            <person name="Fraser-Liggett C.M."/>
            <person name="Johnson P.J."/>
        </authorList>
    </citation>
    <scope>NUCLEOTIDE SEQUENCE [LARGE SCALE GENOMIC DNA]</scope>
    <source>
        <strain evidence="1">G3</strain>
    </source>
</reference>
<dbReference type="EMBL" id="DS113626">
    <property type="protein sequence ID" value="EAX99760.1"/>
    <property type="molecule type" value="Genomic_DNA"/>
</dbReference>
<dbReference type="InterPro" id="IPR026906">
    <property type="entry name" value="LRR_5"/>
</dbReference>
<dbReference type="SUPFAM" id="SSF52058">
    <property type="entry name" value="L domain-like"/>
    <property type="match status" value="6"/>
</dbReference>
<dbReference type="InParanoid" id="A2F5R0"/>
<dbReference type="InterPro" id="IPR032675">
    <property type="entry name" value="LRR_dom_sf"/>
</dbReference>
<gene>
    <name evidence="1" type="ORF">TVAG_367540</name>
</gene>
<dbReference type="RefSeq" id="XP_001312690.1">
    <property type="nucleotide sequence ID" value="XM_001312689.1"/>
</dbReference>
<dbReference type="STRING" id="5722.A2F5R0"/>
<dbReference type="SMR" id="A2F5R0"/>
<keyword evidence="2" id="KW-1185">Reference proteome</keyword>
<dbReference type="PANTHER" id="PTHR45661">
    <property type="entry name" value="SURFACE ANTIGEN"/>
    <property type="match status" value="1"/>
</dbReference>
<protein>
    <submittedName>
        <fullName evidence="1">Surface antigen BspA-like</fullName>
    </submittedName>
</protein>
<proteinExistence type="predicted"/>
<dbReference type="Gene3D" id="3.80.10.10">
    <property type="entry name" value="Ribonuclease Inhibitor"/>
    <property type="match status" value="11"/>
</dbReference>
<sequence length="1823" mass="207557">MSAFYGCIFLNDLSIDNANENFRMVNKCFYSSDLKIFCGANSNEIDVILLSQIEEIQDFSFFGSKVKTLVIPSSVKRIGRLAFCYSVIQEITFPDDSQLEIIDEGSFAYCFNLNLNLSSLQKLSAIKTHSLSFCNLLGFPENDVYKEIYQFYFMMPSIEIPSQITFIHDDAFSFAPYLSNINFKGESNLIVIGKNAFSGSKLFKIEIPKSTVIINDRAFYGCLNLKYVIFNEDSNLKFIGQEVFLLCNIALFYIPKNVMNISLNAFNISSKVQIKISSLNSPIYFDSGCLITDRNQTIYQYRYTNNIELFFLILEHTNEIRKDSFRNCLIDKLLIPKNVIKINDYAFFNCSLKEIEIEENSQLNEIGSFAFSFTNITNFTIPKYVTKIGSSAFLESKLSILNFAIDSQILEISQNAFENCKISTIVFPSFLKIIGQSAFKMPNSLKNISFNDNSQLDMIGDNSFESTPIESFQIPHNVRSIGHFAFSKCSLLKNITFEDNSCLEIIGNYSFESLPISSIRIPSSVRIIGSYAFSRCNSLTEITFAENSILEEIGDHSFESLPISSIRIPSSVRIIGSYAFSRCNSLTEITFAENSILEEIGDHSFESLPISSIRIPSSVRIIGSYAFSRCNSLTEITFAENSILEEIGDHSFESLPISSIQIPSSVRIIGSYAFSKCIKLIDVKLSDNSQLLKILDYAFTSTNVSIFSIPSSLIILGNGSFFISNLSIITFEANSKLQYIGYYAFYKTLIKSIQIPPFVDFIGYKAFGYLKIDNITFLNNTRLIEISKDAFSYISVPTLIIPNVSVIGSFSFSNSKINSILIPRTVNIISYYAFRDSIIEMITFQSNSKLLKISEGAFYYCQLSSITIPHSVEIIERRAFFSSTLENVLIENDSNLTEIGNEAFASCIKMNNWHVPDKSKITIINNGLFQYSYIMSIKIPAKIVKIGRYSFSNCQNLSHLEFENESLLNIIDYAAFGNCNISNLNLPCAVTEIHDLAFSSCRNLEFVIFPSNSQLYKFSPSAFRETKIEQLLIPPSVQILENDSPIKPYDYHIQPPLSFSDNCQVKIIGDNAFYKHSFKSIIIPSSVTKIGEYSFSSKYLSLITFSESSQLIEIGEYAFSESNISSIVIPSSVKTINNFAFYKCQNLRNISFQANSQLENIGTDSFKETTLSLFTMSSNLRYFPQIILYNSTEIIFEIDAENEYLNVVDNIVYSKDFKEVYRFPSAKEEIFINESVEIIGEYAYCGCTMTKITIPSKVSVIKSHSFENCTFLHDVEFSASSQITKIEKYSFVNTCIKDVYLPDSIKFCELEAFDNSTNIHLSQNSNCSNIEFYTNISSKIFIPKQIHEIPDYRFFKYKLLIQVEFPLDSELKVIGEYSFSETGIENISIPRSVEVISSYAFANCLNLTELVFDNNCNLITIGSYSFSKTNIKNIEFQAQNYAIQNYAFSDISSLNNVTFIEGNYTPLLYSNCFQSSSIKFLIIPSLFKNVESGALSYCAISFLYTSEFLIFNNDTPVGLNGNWIVNYTIPSNIKYIRFPQQTFSDLKLCLILEGSEVHLENQIFMYTGLEYKINKRFKFYAKSVFDLFTIFQIPYTLNDNLVIDPQNRIVLDYYGYQEFIQIPDTIEKIASHAFENLSIKAVSFNENIKQIEYHAFYNCSELISVYFPENSKIEYISEAAFGNCPKLQYISDFTSEKYKCVSDTIYRLEDDTSYETIIAHAPMSKETNIDIKSRIIGEASFMCSWNLEDVFINPNTVRQINRYAFFNCTNLKTINFPMCVSSVYEFSFQECNSLENCLNIDNHLRSYLIMLSRSGIPHRSTVV</sequence>